<dbReference type="EMBL" id="JH993099">
    <property type="protein sequence ID" value="EKX34965.1"/>
    <property type="molecule type" value="Genomic_DNA"/>
</dbReference>
<name>L1IGK6_GUITC</name>
<reference evidence="3" key="3">
    <citation type="submission" date="2016-03" db="UniProtKB">
        <authorList>
            <consortium name="EnsemblProtists"/>
        </authorList>
    </citation>
    <scope>IDENTIFICATION</scope>
</reference>
<sequence>MNAQIAYEIYSAKRSMLENKSMESALVAAKYGISSKTVRDIWDRRTWADATIELWTEREREEYESQERRNPGRPPGSKDTKPRKKRGGVAGMSGLHKACSSGFSISDNTDNNSCRSSVTADSSSADDISKVFNVDQNFFQDSDEQSSSGAVAPSTELLEASIVPMDVNDAGGEATRGEAAANGDVQTLLDSEQRRLIGETYRNQSAQLLNGSSDEWFVRPELCGINDFLQESSESSDT</sequence>
<dbReference type="KEGG" id="gtt:GUITHDRAFT_118809"/>
<evidence type="ECO:0000256" key="1">
    <source>
        <dbReference type="SAM" id="MobiDB-lite"/>
    </source>
</evidence>
<dbReference type="EnsemblProtists" id="EKX34965">
    <property type="protein sequence ID" value="EKX34965"/>
    <property type="gene ID" value="GUITHDRAFT_118809"/>
</dbReference>
<keyword evidence="4" id="KW-1185">Reference proteome</keyword>
<accession>L1IGK6</accession>
<dbReference type="RefSeq" id="XP_005821945.1">
    <property type="nucleotide sequence ID" value="XM_005821888.1"/>
</dbReference>
<organism evidence="2">
    <name type="scientific">Guillardia theta (strain CCMP2712)</name>
    <name type="common">Cryptophyte</name>
    <dbReference type="NCBI Taxonomy" id="905079"/>
    <lineage>
        <taxon>Eukaryota</taxon>
        <taxon>Cryptophyceae</taxon>
        <taxon>Pyrenomonadales</taxon>
        <taxon>Geminigeraceae</taxon>
        <taxon>Guillardia</taxon>
    </lineage>
</organism>
<dbReference type="Proteomes" id="UP000011087">
    <property type="component" value="Unassembled WGS sequence"/>
</dbReference>
<gene>
    <name evidence="2" type="ORF">GUITHDRAFT_118809</name>
</gene>
<evidence type="ECO:0000313" key="2">
    <source>
        <dbReference type="EMBL" id="EKX34965.1"/>
    </source>
</evidence>
<protein>
    <submittedName>
        <fullName evidence="2 3">Uncharacterized protein</fullName>
    </submittedName>
</protein>
<dbReference type="AlphaFoldDB" id="L1IGK6"/>
<dbReference type="PaxDb" id="55529-EKX34965"/>
<reference evidence="2 4" key="1">
    <citation type="journal article" date="2012" name="Nature">
        <title>Algal genomes reveal evolutionary mosaicism and the fate of nucleomorphs.</title>
        <authorList>
            <consortium name="DOE Joint Genome Institute"/>
            <person name="Curtis B.A."/>
            <person name="Tanifuji G."/>
            <person name="Burki F."/>
            <person name="Gruber A."/>
            <person name="Irimia M."/>
            <person name="Maruyama S."/>
            <person name="Arias M.C."/>
            <person name="Ball S.G."/>
            <person name="Gile G.H."/>
            <person name="Hirakawa Y."/>
            <person name="Hopkins J.F."/>
            <person name="Kuo A."/>
            <person name="Rensing S.A."/>
            <person name="Schmutz J."/>
            <person name="Symeonidi A."/>
            <person name="Elias M."/>
            <person name="Eveleigh R.J."/>
            <person name="Herman E.K."/>
            <person name="Klute M.J."/>
            <person name="Nakayama T."/>
            <person name="Obornik M."/>
            <person name="Reyes-Prieto A."/>
            <person name="Armbrust E.V."/>
            <person name="Aves S.J."/>
            <person name="Beiko R.G."/>
            <person name="Coutinho P."/>
            <person name="Dacks J.B."/>
            <person name="Durnford D.G."/>
            <person name="Fast N.M."/>
            <person name="Green B.R."/>
            <person name="Grisdale C.J."/>
            <person name="Hempel F."/>
            <person name="Henrissat B."/>
            <person name="Hoppner M.P."/>
            <person name="Ishida K."/>
            <person name="Kim E."/>
            <person name="Koreny L."/>
            <person name="Kroth P.G."/>
            <person name="Liu Y."/>
            <person name="Malik S.B."/>
            <person name="Maier U.G."/>
            <person name="McRose D."/>
            <person name="Mock T."/>
            <person name="Neilson J.A."/>
            <person name="Onodera N.T."/>
            <person name="Poole A.M."/>
            <person name="Pritham E.J."/>
            <person name="Richards T.A."/>
            <person name="Rocap G."/>
            <person name="Roy S.W."/>
            <person name="Sarai C."/>
            <person name="Schaack S."/>
            <person name="Shirato S."/>
            <person name="Slamovits C.H."/>
            <person name="Spencer D.F."/>
            <person name="Suzuki S."/>
            <person name="Worden A.Z."/>
            <person name="Zauner S."/>
            <person name="Barry K."/>
            <person name="Bell C."/>
            <person name="Bharti A.K."/>
            <person name="Crow J.A."/>
            <person name="Grimwood J."/>
            <person name="Kramer R."/>
            <person name="Lindquist E."/>
            <person name="Lucas S."/>
            <person name="Salamov A."/>
            <person name="McFadden G.I."/>
            <person name="Lane C.E."/>
            <person name="Keeling P.J."/>
            <person name="Gray M.W."/>
            <person name="Grigoriev I.V."/>
            <person name="Archibald J.M."/>
        </authorList>
    </citation>
    <scope>NUCLEOTIDE SEQUENCE</scope>
    <source>
        <strain evidence="2 4">CCMP2712</strain>
    </source>
</reference>
<reference evidence="4" key="2">
    <citation type="submission" date="2012-11" db="EMBL/GenBank/DDBJ databases">
        <authorList>
            <person name="Kuo A."/>
            <person name="Curtis B.A."/>
            <person name="Tanifuji G."/>
            <person name="Burki F."/>
            <person name="Gruber A."/>
            <person name="Irimia M."/>
            <person name="Maruyama S."/>
            <person name="Arias M.C."/>
            <person name="Ball S.G."/>
            <person name="Gile G.H."/>
            <person name="Hirakawa Y."/>
            <person name="Hopkins J.F."/>
            <person name="Rensing S.A."/>
            <person name="Schmutz J."/>
            <person name="Symeonidi A."/>
            <person name="Elias M."/>
            <person name="Eveleigh R.J."/>
            <person name="Herman E.K."/>
            <person name="Klute M.J."/>
            <person name="Nakayama T."/>
            <person name="Obornik M."/>
            <person name="Reyes-Prieto A."/>
            <person name="Armbrust E.V."/>
            <person name="Aves S.J."/>
            <person name="Beiko R.G."/>
            <person name="Coutinho P."/>
            <person name="Dacks J.B."/>
            <person name="Durnford D.G."/>
            <person name="Fast N.M."/>
            <person name="Green B.R."/>
            <person name="Grisdale C."/>
            <person name="Hempe F."/>
            <person name="Henrissat B."/>
            <person name="Hoppner M.P."/>
            <person name="Ishida K.-I."/>
            <person name="Kim E."/>
            <person name="Koreny L."/>
            <person name="Kroth P.G."/>
            <person name="Liu Y."/>
            <person name="Malik S.-B."/>
            <person name="Maier U.G."/>
            <person name="McRose D."/>
            <person name="Mock T."/>
            <person name="Neilson J.A."/>
            <person name="Onodera N.T."/>
            <person name="Poole A.M."/>
            <person name="Pritham E.J."/>
            <person name="Richards T.A."/>
            <person name="Rocap G."/>
            <person name="Roy S.W."/>
            <person name="Sarai C."/>
            <person name="Schaack S."/>
            <person name="Shirato S."/>
            <person name="Slamovits C.H."/>
            <person name="Spencer D.F."/>
            <person name="Suzuki S."/>
            <person name="Worden A.Z."/>
            <person name="Zauner S."/>
            <person name="Barry K."/>
            <person name="Bell C."/>
            <person name="Bharti A.K."/>
            <person name="Crow J.A."/>
            <person name="Grimwood J."/>
            <person name="Kramer R."/>
            <person name="Lindquist E."/>
            <person name="Lucas S."/>
            <person name="Salamov A."/>
            <person name="McFadden G.I."/>
            <person name="Lane C.E."/>
            <person name="Keeling P.J."/>
            <person name="Gray M.W."/>
            <person name="Grigoriev I.V."/>
            <person name="Archibald J.M."/>
        </authorList>
    </citation>
    <scope>NUCLEOTIDE SEQUENCE</scope>
    <source>
        <strain evidence="4">CCMP2712</strain>
    </source>
</reference>
<feature type="compositionally biased region" description="Basic and acidic residues" evidence="1">
    <location>
        <begin position="60"/>
        <end position="80"/>
    </location>
</feature>
<feature type="region of interest" description="Disordered" evidence="1">
    <location>
        <begin position="60"/>
        <end position="92"/>
    </location>
</feature>
<evidence type="ECO:0000313" key="4">
    <source>
        <dbReference type="Proteomes" id="UP000011087"/>
    </source>
</evidence>
<dbReference type="GeneID" id="17291722"/>
<proteinExistence type="predicted"/>
<evidence type="ECO:0000313" key="3">
    <source>
        <dbReference type="EnsemblProtists" id="EKX34965"/>
    </source>
</evidence>
<dbReference type="HOGENOM" id="CLU_1167757_0_0_1"/>